<evidence type="ECO:0000256" key="16">
    <source>
        <dbReference type="HAMAP-Rule" id="MF_01694"/>
    </source>
</evidence>
<feature type="binding site" evidence="16 17">
    <location>
        <position position="198"/>
    </location>
    <ligand>
        <name>[2Fe-2S] cluster</name>
        <dbReference type="ChEBI" id="CHEBI:190135"/>
    </ligand>
</feature>
<evidence type="ECO:0000259" key="18">
    <source>
        <dbReference type="PROSITE" id="PS51918"/>
    </source>
</evidence>
<dbReference type="AlphaFoldDB" id="A0A921I284"/>
<keyword evidence="9 16" id="KW-0479">Metal-binding</keyword>
<comment type="caution">
    <text evidence="19">The sequence shown here is derived from an EMBL/GenBank/DDBJ whole genome shotgun (WGS) entry which is preliminary data.</text>
</comment>
<protein>
    <recommendedName>
        <fullName evidence="15 16">Biotin synthase</fullName>
        <ecNumber evidence="4 16">2.8.1.6</ecNumber>
    </recommendedName>
</protein>
<dbReference type="InterPro" id="IPR024177">
    <property type="entry name" value="Biotin_synthase"/>
</dbReference>
<feature type="binding site" evidence="16 17">
    <location>
        <position position="268"/>
    </location>
    <ligand>
        <name>[2Fe-2S] cluster</name>
        <dbReference type="ChEBI" id="CHEBI:190135"/>
    </ligand>
</feature>
<keyword evidence="6 16" id="KW-0808">Transferase</keyword>
<evidence type="ECO:0000313" key="20">
    <source>
        <dbReference type="Proteomes" id="UP000769156"/>
    </source>
</evidence>
<feature type="binding site" evidence="16 17">
    <location>
        <position position="62"/>
    </location>
    <ligand>
        <name>[4Fe-4S] cluster</name>
        <dbReference type="ChEBI" id="CHEBI:49883"/>
        <note>4Fe-4S-S-AdoMet</note>
    </ligand>
</feature>
<dbReference type="InterPro" id="IPR007197">
    <property type="entry name" value="rSAM"/>
</dbReference>
<dbReference type="EMBL" id="DYVY01000153">
    <property type="protein sequence ID" value="HJF94963.1"/>
    <property type="molecule type" value="Genomic_DNA"/>
</dbReference>
<dbReference type="Gene3D" id="3.20.20.70">
    <property type="entry name" value="Aldolase class I"/>
    <property type="match status" value="1"/>
</dbReference>
<keyword evidence="10 16" id="KW-0093">Biotin biosynthesis</keyword>
<dbReference type="SMART" id="SM00876">
    <property type="entry name" value="BATS"/>
    <property type="match status" value="1"/>
</dbReference>
<dbReference type="GO" id="GO:0005506">
    <property type="term" value="F:iron ion binding"/>
    <property type="evidence" value="ECO:0007669"/>
    <property type="project" value="UniProtKB-UniRule"/>
</dbReference>
<dbReference type="InterPro" id="IPR010722">
    <property type="entry name" value="BATS_dom"/>
</dbReference>
<dbReference type="GO" id="GO:0004076">
    <property type="term" value="F:biotin synthase activity"/>
    <property type="evidence" value="ECO:0007669"/>
    <property type="project" value="UniProtKB-UniRule"/>
</dbReference>
<dbReference type="GO" id="GO:0051539">
    <property type="term" value="F:4 iron, 4 sulfur cluster binding"/>
    <property type="evidence" value="ECO:0007669"/>
    <property type="project" value="UniProtKB-KW"/>
</dbReference>
<feature type="domain" description="Radical SAM core" evidence="18">
    <location>
        <begin position="45"/>
        <end position="273"/>
    </location>
</feature>
<evidence type="ECO:0000256" key="12">
    <source>
        <dbReference type="ARBA" id="ARBA00023014"/>
    </source>
</evidence>
<sequence>MSDIDALKEKVFRGELVTASEALRLKDAPLDSLCAAADEIRRHFLGDVFDMCCIINGKSGRCSENCKFCAQSAFYHTGAGEYPLLEAEKILEDALDKAGRGVPRYSIVTSGKRLSDREVDEMCGTIARIRRETGMQVCVSFGLLGRQQFEKLKAAGVTRVHNNLETSRRYFPQVCTTHSFEEKTAAIKAAQDAGLEVCSGGIVGLGETWEDRIDMALTLRMLGIRSVPVNLLSPIPGTPFEENRRLTEEELERVVAVFRFLLPDAFIRLAGGRGLMKDKGAGCFRSGANAAITGDMLTTAGYTVESDRKMLEELGYSVTMSQKECPAY</sequence>
<dbReference type="PANTHER" id="PTHR22976">
    <property type="entry name" value="BIOTIN SYNTHASE"/>
    <property type="match status" value="1"/>
</dbReference>
<dbReference type="InterPro" id="IPR006638">
    <property type="entry name" value="Elp3/MiaA/NifB-like_rSAM"/>
</dbReference>
<evidence type="ECO:0000256" key="10">
    <source>
        <dbReference type="ARBA" id="ARBA00022756"/>
    </source>
</evidence>
<evidence type="ECO:0000256" key="4">
    <source>
        <dbReference type="ARBA" id="ARBA00012236"/>
    </source>
</evidence>
<proteinExistence type="inferred from homology"/>
<evidence type="ECO:0000256" key="13">
    <source>
        <dbReference type="ARBA" id="ARBA00051157"/>
    </source>
</evidence>
<dbReference type="SFLD" id="SFLDG01278">
    <property type="entry name" value="biotin_synthase_like"/>
    <property type="match status" value="1"/>
</dbReference>
<name>A0A921I284_9FIRM</name>
<evidence type="ECO:0000256" key="11">
    <source>
        <dbReference type="ARBA" id="ARBA00023004"/>
    </source>
</evidence>
<dbReference type="GO" id="GO:0051537">
    <property type="term" value="F:2 iron, 2 sulfur cluster binding"/>
    <property type="evidence" value="ECO:0007669"/>
    <property type="project" value="UniProtKB-KW"/>
</dbReference>
<comment type="similarity">
    <text evidence="2 16">Belongs to the radical SAM superfamily. Biotin synthase family.</text>
</comment>
<evidence type="ECO:0000256" key="1">
    <source>
        <dbReference type="ARBA" id="ARBA00004942"/>
    </source>
</evidence>
<reference evidence="19" key="2">
    <citation type="submission" date="2021-09" db="EMBL/GenBank/DDBJ databases">
        <authorList>
            <person name="Gilroy R."/>
        </authorList>
    </citation>
    <scope>NUCLEOTIDE SEQUENCE</scope>
    <source>
        <strain evidence="19">ChiSjej5B23-16112</strain>
    </source>
</reference>
<keyword evidence="8 16" id="KW-0001">2Fe-2S</keyword>
<keyword evidence="12 16" id="KW-0411">Iron-sulfur</keyword>
<dbReference type="Pfam" id="PF06968">
    <property type="entry name" value="BATS"/>
    <property type="match status" value="1"/>
</dbReference>
<accession>A0A921I284</accession>
<dbReference type="SMART" id="SM00729">
    <property type="entry name" value="Elp3"/>
    <property type="match status" value="1"/>
</dbReference>
<dbReference type="SFLD" id="SFLDG01060">
    <property type="entry name" value="BATS_domain_containing"/>
    <property type="match status" value="1"/>
</dbReference>
<dbReference type="PIRSF" id="PIRSF001619">
    <property type="entry name" value="Biotin_synth"/>
    <property type="match status" value="1"/>
</dbReference>
<comment type="catalytic activity">
    <reaction evidence="13 16">
        <text>(4R,5S)-dethiobiotin + (sulfur carrier)-SH + 2 reduced [2Fe-2S]-[ferredoxin] + 2 S-adenosyl-L-methionine = (sulfur carrier)-H + biotin + 2 5'-deoxyadenosine + 2 L-methionine + 2 oxidized [2Fe-2S]-[ferredoxin]</text>
        <dbReference type="Rhea" id="RHEA:22060"/>
        <dbReference type="Rhea" id="RHEA-COMP:10000"/>
        <dbReference type="Rhea" id="RHEA-COMP:10001"/>
        <dbReference type="Rhea" id="RHEA-COMP:14737"/>
        <dbReference type="Rhea" id="RHEA-COMP:14739"/>
        <dbReference type="ChEBI" id="CHEBI:17319"/>
        <dbReference type="ChEBI" id="CHEBI:29917"/>
        <dbReference type="ChEBI" id="CHEBI:33737"/>
        <dbReference type="ChEBI" id="CHEBI:33738"/>
        <dbReference type="ChEBI" id="CHEBI:57586"/>
        <dbReference type="ChEBI" id="CHEBI:57844"/>
        <dbReference type="ChEBI" id="CHEBI:59789"/>
        <dbReference type="ChEBI" id="CHEBI:64428"/>
        <dbReference type="ChEBI" id="CHEBI:149473"/>
        <dbReference type="EC" id="2.8.1.6"/>
    </reaction>
</comment>
<evidence type="ECO:0000256" key="17">
    <source>
        <dbReference type="PIRSR" id="PIRSR001619-1"/>
    </source>
</evidence>
<comment type="cofactor">
    <cofactor evidence="16">
        <name>[2Fe-2S] cluster</name>
        <dbReference type="ChEBI" id="CHEBI:190135"/>
    </cofactor>
    <text evidence="16">Binds 1 [2Fe-2S] cluster. The cluster is coordinated with 3 cysteines and 1 arginine.</text>
</comment>
<dbReference type="EC" id="2.8.1.6" evidence="4 16"/>
<reference evidence="19" key="1">
    <citation type="journal article" date="2021" name="PeerJ">
        <title>Extensive microbial diversity within the chicken gut microbiome revealed by metagenomics and culture.</title>
        <authorList>
            <person name="Gilroy R."/>
            <person name="Ravi A."/>
            <person name="Getino M."/>
            <person name="Pursley I."/>
            <person name="Horton D.L."/>
            <person name="Alikhan N.F."/>
            <person name="Baker D."/>
            <person name="Gharbi K."/>
            <person name="Hall N."/>
            <person name="Watson M."/>
            <person name="Adriaenssens E.M."/>
            <person name="Foster-Nyarko E."/>
            <person name="Jarju S."/>
            <person name="Secka A."/>
            <person name="Antonio M."/>
            <person name="Oren A."/>
            <person name="Chaudhuri R.R."/>
            <person name="La Ragione R."/>
            <person name="Hildebrand F."/>
            <person name="Pallen M.J."/>
        </authorList>
    </citation>
    <scope>NUCLEOTIDE SEQUENCE</scope>
    <source>
        <strain evidence="19">ChiSjej5B23-16112</strain>
    </source>
</reference>
<organism evidence="19 20">
    <name type="scientific">Lachnoclostridium phocaeense</name>
    <dbReference type="NCBI Taxonomy" id="1871021"/>
    <lineage>
        <taxon>Bacteria</taxon>
        <taxon>Bacillati</taxon>
        <taxon>Bacillota</taxon>
        <taxon>Clostridia</taxon>
        <taxon>Lachnospirales</taxon>
        <taxon>Lachnospiraceae</taxon>
    </lineage>
</organism>
<dbReference type="SFLD" id="SFLDS00029">
    <property type="entry name" value="Radical_SAM"/>
    <property type="match status" value="1"/>
</dbReference>
<comment type="function">
    <text evidence="14 16">Catalyzes the conversion of dethiobiotin (DTB) to biotin by the insertion of a sulfur atom into dethiobiotin via a radical-based mechanism.</text>
</comment>
<keyword evidence="7 16" id="KW-0949">S-adenosyl-L-methionine</keyword>
<dbReference type="GO" id="GO:0009102">
    <property type="term" value="P:biotin biosynthetic process"/>
    <property type="evidence" value="ECO:0007669"/>
    <property type="project" value="UniProtKB-UniRule"/>
</dbReference>
<evidence type="ECO:0000256" key="7">
    <source>
        <dbReference type="ARBA" id="ARBA00022691"/>
    </source>
</evidence>
<dbReference type="PROSITE" id="PS51918">
    <property type="entry name" value="RADICAL_SAM"/>
    <property type="match status" value="1"/>
</dbReference>
<evidence type="ECO:0000256" key="3">
    <source>
        <dbReference type="ARBA" id="ARBA00011738"/>
    </source>
</evidence>
<dbReference type="Proteomes" id="UP000769156">
    <property type="component" value="Unassembled WGS sequence"/>
</dbReference>
<dbReference type="InterPro" id="IPR013785">
    <property type="entry name" value="Aldolase_TIM"/>
</dbReference>
<dbReference type="InterPro" id="IPR002684">
    <property type="entry name" value="Biotin_synth/BioAB"/>
</dbReference>
<comment type="pathway">
    <text evidence="1 16">Cofactor biosynthesis; biotin biosynthesis; biotin from 7,8-diaminononanoate: step 2/2.</text>
</comment>
<feature type="binding site" evidence="16 17">
    <location>
        <position position="66"/>
    </location>
    <ligand>
        <name>[4Fe-4S] cluster</name>
        <dbReference type="ChEBI" id="CHEBI:49883"/>
        <note>4Fe-4S-S-AdoMet</note>
    </ligand>
</feature>
<evidence type="ECO:0000256" key="15">
    <source>
        <dbReference type="ARBA" id="ARBA00070199"/>
    </source>
</evidence>
<keyword evidence="5 16" id="KW-0004">4Fe-4S</keyword>
<comment type="cofactor">
    <cofactor evidence="17">
        <name>[2Fe-2S] cluster</name>
        <dbReference type="ChEBI" id="CHEBI:190135"/>
    </cofactor>
    <text evidence="17">Binds 1 [2Fe-2S] cluster. The cluster is coordinated with 3 cysteines and 1 arginine.</text>
</comment>
<feature type="binding site" evidence="16 17">
    <location>
        <position position="138"/>
    </location>
    <ligand>
        <name>[2Fe-2S] cluster</name>
        <dbReference type="ChEBI" id="CHEBI:190135"/>
    </ligand>
</feature>
<dbReference type="CDD" id="cd01335">
    <property type="entry name" value="Radical_SAM"/>
    <property type="match status" value="1"/>
</dbReference>
<dbReference type="SUPFAM" id="SSF102114">
    <property type="entry name" value="Radical SAM enzymes"/>
    <property type="match status" value="1"/>
</dbReference>
<dbReference type="HAMAP" id="MF_01694">
    <property type="entry name" value="BioB"/>
    <property type="match status" value="1"/>
</dbReference>
<dbReference type="NCBIfam" id="TIGR00433">
    <property type="entry name" value="bioB"/>
    <property type="match status" value="1"/>
</dbReference>
<evidence type="ECO:0000256" key="9">
    <source>
        <dbReference type="ARBA" id="ARBA00022723"/>
    </source>
</evidence>
<gene>
    <name evidence="16 19" type="primary">bioB</name>
    <name evidence="19" type="ORF">K8V82_09275</name>
</gene>
<comment type="cofactor">
    <cofactor evidence="16 17">
        <name>[4Fe-4S] cluster</name>
        <dbReference type="ChEBI" id="CHEBI:49883"/>
    </cofactor>
    <text evidence="16 17">Binds 1 [4Fe-4S] cluster. The cluster is coordinated with 3 cysteines and an exchangeable S-adenosyl-L-methionine.</text>
</comment>
<evidence type="ECO:0000256" key="5">
    <source>
        <dbReference type="ARBA" id="ARBA00022485"/>
    </source>
</evidence>
<evidence type="ECO:0000256" key="2">
    <source>
        <dbReference type="ARBA" id="ARBA00010765"/>
    </source>
</evidence>
<feature type="binding site" evidence="16 17">
    <location>
        <position position="69"/>
    </location>
    <ligand>
        <name>[4Fe-4S] cluster</name>
        <dbReference type="ChEBI" id="CHEBI:49883"/>
        <note>4Fe-4S-S-AdoMet</note>
    </ligand>
</feature>
<evidence type="ECO:0000256" key="8">
    <source>
        <dbReference type="ARBA" id="ARBA00022714"/>
    </source>
</evidence>
<dbReference type="InterPro" id="IPR058240">
    <property type="entry name" value="rSAM_sf"/>
</dbReference>
<comment type="subunit">
    <text evidence="3 16">Homodimer.</text>
</comment>
<evidence type="ECO:0000256" key="6">
    <source>
        <dbReference type="ARBA" id="ARBA00022679"/>
    </source>
</evidence>
<dbReference type="Pfam" id="PF04055">
    <property type="entry name" value="Radical_SAM"/>
    <property type="match status" value="1"/>
</dbReference>
<evidence type="ECO:0000256" key="14">
    <source>
        <dbReference type="ARBA" id="ARBA00057568"/>
    </source>
</evidence>
<feature type="binding site" evidence="16 17">
    <location>
        <position position="106"/>
    </location>
    <ligand>
        <name>[2Fe-2S] cluster</name>
        <dbReference type="ChEBI" id="CHEBI:190135"/>
    </ligand>
</feature>
<dbReference type="PANTHER" id="PTHR22976:SF2">
    <property type="entry name" value="BIOTIN SYNTHASE, MITOCHONDRIAL"/>
    <property type="match status" value="1"/>
</dbReference>
<dbReference type="FunFam" id="3.20.20.70:FF:000026">
    <property type="entry name" value="Biotin synthase"/>
    <property type="match status" value="1"/>
</dbReference>
<evidence type="ECO:0000313" key="19">
    <source>
        <dbReference type="EMBL" id="HJF94963.1"/>
    </source>
</evidence>
<keyword evidence="11 16" id="KW-0408">Iron</keyword>